<dbReference type="Proteomes" id="UP000276215">
    <property type="component" value="Unassembled WGS sequence"/>
</dbReference>
<evidence type="ECO:0000313" key="1">
    <source>
        <dbReference type="EMBL" id="RPB00923.1"/>
    </source>
</evidence>
<accession>A0A3N4JRJ3</accession>
<dbReference type="EMBL" id="ML120376">
    <property type="protein sequence ID" value="RPB00923.1"/>
    <property type="molecule type" value="Genomic_DNA"/>
</dbReference>
<gene>
    <name evidence="1" type="ORF">L873DRAFT_712904</name>
</gene>
<name>A0A3N4JRJ3_9PEZI</name>
<protein>
    <submittedName>
        <fullName evidence="1">Uncharacterized protein</fullName>
    </submittedName>
</protein>
<proteinExistence type="predicted"/>
<reference evidence="1 2" key="1">
    <citation type="journal article" date="2018" name="Nat. Ecol. Evol.">
        <title>Pezizomycetes genomes reveal the molecular basis of ectomycorrhizal truffle lifestyle.</title>
        <authorList>
            <person name="Murat C."/>
            <person name="Payen T."/>
            <person name="Noel B."/>
            <person name="Kuo A."/>
            <person name="Morin E."/>
            <person name="Chen J."/>
            <person name="Kohler A."/>
            <person name="Krizsan K."/>
            <person name="Balestrini R."/>
            <person name="Da Silva C."/>
            <person name="Montanini B."/>
            <person name="Hainaut M."/>
            <person name="Levati E."/>
            <person name="Barry K.W."/>
            <person name="Belfiori B."/>
            <person name="Cichocki N."/>
            <person name="Clum A."/>
            <person name="Dockter R.B."/>
            <person name="Fauchery L."/>
            <person name="Guy J."/>
            <person name="Iotti M."/>
            <person name="Le Tacon F."/>
            <person name="Lindquist E.A."/>
            <person name="Lipzen A."/>
            <person name="Malagnac F."/>
            <person name="Mello A."/>
            <person name="Molinier V."/>
            <person name="Miyauchi S."/>
            <person name="Poulain J."/>
            <person name="Riccioni C."/>
            <person name="Rubini A."/>
            <person name="Sitrit Y."/>
            <person name="Splivallo R."/>
            <person name="Traeger S."/>
            <person name="Wang M."/>
            <person name="Zifcakova L."/>
            <person name="Wipf D."/>
            <person name="Zambonelli A."/>
            <person name="Paolocci F."/>
            <person name="Nowrousian M."/>
            <person name="Ottonello S."/>
            <person name="Baldrian P."/>
            <person name="Spatafora J.W."/>
            <person name="Henrissat B."/>
            <person name="Nagy L.G."/>
            <person name="Aury J.M."/>
            <person name="Wincker P."/>
            <person name="Grigoriev I.V."/>
            <person name="Bonfante P."/>
            <person name="Martin F.M."/>
        </authorList>
    </citation>
    <scope>NUCLEOTIDE SEQUENCE [LARGE SCALE GENOMIC DNA]</scope>
    <source>
        <strain evidence="1 2">120613-1</strain>
    </source>
</reference>
<organism evidence="1 2">
    <name type="scientific">Choiromyces venosus 120613-1</name>
    <dbReference type="NCBI Taxonomy" id="1336337"/>
    <lineage>
        <taxon>Eukaryota</taxon>
        <taxon>Fungi</taxon>
        <taxon>Dikarya</taxon>
        <taxon>Ascomycota</taxon>
        <taxon>Pezizomycotina</taxon>
        <taxon>Pezizomycetes</taxon>
        <taxon>Pezizales</taxon>
        <taxon>Tuberaceae</taxon>
        <taxon>Choiromyces</taxon>
    </lineage>
</organism>
<sequence length="126" mass="14146">MLGLCGKENKDEIGVTQRKASICMSNNQKHQENTWIYVSICHDNISQPFPVSYPLPFEQSSSYHNKGKITNPGSPPIIVQPSPTFPQLRIPLINLLVHSSNVKHSLNRLAKGYAKYSFKSRPELLG</sequence>
<keyword evidence="2" id="KW-1185">Reference proteome</keyword>
<evidence type="ECO:0000313" key="2">
    <source>
        <dbReference type="Proteomes" id="UP000276215"/>
    </source>
</evidence>
<dbReference type="AlphaFoldDB" id="A0A3N4JRJ3"/>